<comment type="caution">
    <text evidence="1">The sequence shown here is derived from an EMBL/GenBank/DDBJ whole genome shotgun (WGS) entry which is preliminary data.</text>
</comment>
<dbReference type="EMBL" id="JAACJK010000231">
    <property type="protein sequence ID" value="KAF5309744.1"/>
    <property type="molecule type" value="Genomic_DNA"/>
</dbReference>
<dbReference type="InterPro" id="IPR032675">
    <property type="entry name" value="LRR_dom_sf"/>
</dbReference>
<evidence type="ECO:0000313" key="1">
    <source>
        <dbReference type="EMBL" id="KAF5309744.1"/>
    </source>
</evidence>
<dbReference type="Proteomes" id="UP000541558">
    <property type="component" value="Unassembled WGS sequence"/>
</dbReference>
<gene>
    <name evidence="1" type="ORF">D9611_013615</name>
</gene>
<dbReference type="OrthoDB" id="3139399at2759"/>
<dbReference type="Gene3D" id="3.80.10.10">
    <property type="entry name" value="Ribonuclease Inhibitor"/>
    <property type="match status" value="1"/>
</dbReference>
<evidence type="ECO:0000313" key="2">
    <source>
        <dbReference type="Proteomes" id="UP000541558"/>
    </source>
</evidence>
<dbReference type="SUPFAM" id="SSF52047">
    <property type="entry name" value="RNI-like"/>
    <property type="match status" value="1"/>
</dbReference>
<protein>
    <recommendedName>
        <fullName evidence="3">F-box domain-containing protein</fullName>
    </recommendedName>
</protein>
<keyword evidence="2" id="KW-1185">Reference proteome</keyword>
<accession>A0A8H5ARU7</accession>
<reference evidence="1 2" key="1">
    <citation type="journal article" date="2020" name="ISME J.">
        <title>Uncovering the hidden diversity of litter-decomposition mechanisms in mushroom-forming fungi.</title>
        <authorList>
            <person name="Floudas D."/>
            <person name="Bentzer J."/>
            <person name="Ahren D."/>
            <person name="Johansson T."/>
            <person name="Persson P."/>
            <person name="Tunlid A."/>
        </authorList>
    </citation>
    <scope>NUCLEOTIDE SEQUENCE [LARGE SCALE GENOMIC DNA]</scope>
    <source>
        <strain evidence="1 2">CBS 175.51</strain>
    </source>
</reference>
<sequence>MQDNNLDERVIGNENMDSSLLGLPPEILIEILKLTVSVGTTGAAGSPLFLGRICRNWRDLVFATWAFWQRVNLSINRNYVVQFDLLEEWTRRAGSLPLTLSIVDRDAVITGSGSQPSLQRIVQLIQRLAPQISQLTLEMPVVFFDNLEDSGLATYSWSLLSNLHLSTTSVNTNLTNPAKILDFSSCPNVTSCTIKTFYHSYIGFPWSSLRHLYFGSVFCTEIYDSLKSATNLETLEGGGIVEEGGFSADTITQQTLRRLSLSEPTEDECEDCATLLASLCLPKLTSLIIELGSAGPSEEFVFNIQPLISLSKCQLTELSIENATLQQEVFIQCLSLLPSLRILQVINIAWSPTIAVPATGLEPLLLHRMLSTDSKPPLLPNLENLTFMGFTALFSAQVVVDLLGDRWRELGSGDGSIERSPLHSVIFRLNGHNWVITRKQEAMFEAWRRRGYILEVESTDVSYQLMYQ</sequence>
<proteinExistence type="predicted"/>
<organism evidence="1 2">
    <name type="scientific">Ephemerocybe angulata</name>
    <dbReference type="NCBI Taxonomy" id="980116"/>
    <lineage>
        <taxon>Eukaryota</taxon>
        <taxon>Fungi</taxon>
        <taxon>Dikarya</taxon>
        <taxon>Basidiomycota</taxon>
        <taxon>Agaricomycotina</taxon>
        <taxon>Agaricomycetes</taxon>
        <taxon>Agaricomycetidae</taxon>
        <taxon>Agaricales</taxon>
        <taxon>Agaricineae</taxon>
        <taxon>Psathyrellaceae</taxon>
        <taxon>Ephemerocybe</taxon>
    </lineage>
</organism>
<name>A0A8H5ARU7_9AGAR</name>
<evidence type="ECO:0008006" key="3">
    <source>
        <dbReference type="Google" id="ProtNLM"/>
    </source>
</evidence>
<dbReference type="AlphaFoldDB" id="A0A8H5ARU7"/>